<dbReference type="Pfam" id="PF00083">
    <property type="entry name" value="Sugar_tr"/>
    <property type="match status" value="1"/>
</dbReference>
<evidence type="ECO:0000256" key="7">
    <source>
        <dbReference type="ARBA" id="ARBA00023136"/>
    </source>
</evidence>
<evidence type="ECO:0000313" key="13">
    <source>
        <dbReference type="Proteomes" id="UP000663827"/>
    </source>
</evidence>
<feature type="transmembrane region" description="Helical" evidence="10">
    <location>
        <begin position="607"/>
        <end position="627"/>
    </location>
</feature>
<dbReference type="Gene3D" id="3.40.50.720">
    <property type="entry name" value="NAD(P)-binding Rossmann-like Domain"/>
    <property type="match status" value="1"/>
</dbReference>
<dbReference type="PRINTS" id="PR00171">
    <property type="entry name" value="SUGRTRNSPORT"/>
</dbReference>
<evidence type="ECO:0000256" key="4">
    <source>
        <dbReference type="ARBA" id="ARBA00022692"/>
    </source>
</evidence>
<dbReference type="PROSITE" id="PS00217">
    <property type="entry name" value="SUGAR_TRANSPORT_2"/>
    <property type="match status" value="1"/>
</dbReference>
<keyword evidence="6 10" id="KW-1133">Transmembrane helix</keyword>
<comment type="catalytic activity">
    <reaction evidence="9">
        <text>myo-inositol(out) + H(+)(out) = myo-inositol(in) + H(+)(in)</text>
        <dbReference type="Rhea" id="RHEA:60364"/>
        <dbReference type="ChEBI" id="CHEBI:15378"/>
        <dbReference type="ChEBI" id="CHEBI:17268"/>
    </reaction>
</comment>
<keyword evidence="3" id="KW-0813">Transport</keyword>
<dbReference type="InterPro" id="IPR036291">
    <property type="entry name" value="NAD(P)-bd_dom_sf"/>
</dbReference>
<dbReference type="InterPro" id="IPR016040">
    <property type="entry name" value="NAD(P)-bd_dom"/>
</dbReference>
<dbReference type="PROSITE" id="PS00216">
    <property type="entry name" value="SUGAR_TRANSPORT_1"/>
    <property type="match status" value="2"/>
</dbReference>
<dbReference type="Proteomes" id="UP000663827">
    <property type="component" value="Unassembled WGS sequence"/>
</dbReference>
<proteinExistence type="inferred from homology"/>
<dbReference type="AlphaFoldDB" id="A0A8H3DR07"/>
<feature type="transmembrane region" description="Helical" evidence="10">
    <location>
        <begin position="535"/>
        <end position="558"/>
    </location>
</feature>
<dbReference type="SUPFAM" id="SSF103473">
    <property type="entry name" value="MFS general substrate transporter"/>
    <property type="match status" value="1"/>
</dbReference>
<evidence type="ECO:0000256" key="8">
    <source>
        <dbReference type="ARBA" id="ARBA00043213"/>
    </source>
</evidence>
<sequence length="734" mass="80810">MRVLLLGASRNIGYLVAQRLLAKGHTCILLLRKPDAMESDLSMSEYIRSGLAKLVRGDALVREDVQKAWDLANSDGPVEVIFSGIGGYPNFSFTKGFVLNPADLTTRSMSVLLSVVQSSTVRPRLITVSSNGLDKRTHSLLPLPLKVLYDWVLWQPHEDKIGLENNVKQATDNEGWLNPENLVIVRPSLLTSGKCLADTKPGAYRTGEALGSAWTVTSHPSAFQAKMAFKRVEDRPSPKEIYNRRLYLLVLIAGWGGALFGYDAAVVGGLVDLPVFRTQFWHGNMTPKQIEFVASNIESTYQAGCFFGSLVAFIIAERLGRRFALQWASVWFCTGAALTLGARNSIGLLYAGCALSGFGVGTISLVSPLYIAEVSPPKVRGQLVGIYEILLQVGECVGFWVNFGVAKRLSISAKQWHIPVAIQFIPGGILFISSMFLQETPRWLYKVGRREEAATTLSRIRNLPMDHVYVQEEFAFIGVQLDRELQVQRRKGFLGQLREISKPGLRNRLALGAGAISDYAPTIFESIGMVRVNNAFFATGIYGLVKMIATFIALFWIVDRAGRRKPLMTGAFIGGLALYYVGAYVALAKPARGIGFTPAGRFATVCLYAFAVATCGSWNGISWIICAEIFPLSVRALCQAITTATHWIFAFAMTRATPYMLADIGYGFYLFFGTCMMLMIPMVYFLLPETKGVSLENIDKLFGYVAIVILDVGLEEEVLGKPSLEKHDAEKALD</sequence>
<gene>
    <name evidence="12" type="ORF">RDB_LOCUS11560</name>
</gene>
<evidence type="ECO:0000256" key="6">
    <source>
        <dbReference type="ARBA" id="ARBA00022989"/>
    </source>
</evidence>
<feature type="domain" description="Major facilitator superfamily (MFS) profile" evidence="11">
    <location>
        <begin position="249"/>
        <end position="691"/>
    </location>
</feature>
<name>A0A8H3DR07_9AGAM</name>
<keyword evidence="4 10" id="KW-0812">Transmembrane</keyword>
<dbReference type="PROSITE" id="PS50850">
    <property type="entry name" value="MFS"/>
    <property type="match status" value="1"/>
</dbReference>
<comment type="caution">
    <text evidence="12">The sequence shown here is derived from an EMBL/GenBank/DDBJ whole genome shotgun (WGS) entry which is preliminary data.</text>
</comment>
<evidence type="ECO:0000313" key="12">
    <source>
        <dbReference type="EMBL" id="CAE7065912.1"/>
    </source>
</evidence>
<feature type="transmembrane region" description="Helical" evidence="10">
    <location>
        <begin position="323"/>
        <end position="342"/>
    </location>
</feature>
<dbReference type="SUPFAM" id="SSF51735">
    <property type="entry name" value="NAD(P)-binding Rossmann-fold domains"/>
    <property type="match status" value="1"/>
</dbReference>
<feature type="transmembrane region" description="Helical" evidence="10">
    <location>
        <begin position="299"/>
        <end position="316"/>
    </location>
</feature>
<evidence type="ECO:0000256" key="10">
    <source>
        <dbReference type="SAM" id="Phobius"/>
    </source>
</evidence>
<dbReference type="InterPro" id="IPR020846">
    <property type="entry name" value="MFS_dom"/>
</dbReference>
<dbReference type="PANTHER" id="PTHR48022">
    <property type="entry name" value="PLASTIDIC GLUCOSE TRANSPORTER 4"/>
    <property type="match status" value="1"/>
</dbReference>
<dbReference type="InterPro" id="IPR003663">
    <property type="entry name" value="Sugar/inositol_transpt"/>
</dbReference>
<evidence type="ECO:0000256" key="2">
    <source>
        <dbReference type="ARBA" id="ARBA00010992"/>
    </source>
</evidence>
<keyword evidence="7 10" id="KW-0472">Membrane</keyword>
<dbReference type="GO" id="GO:0005351">
    <property type="term" value="F:carbohydrate:proton symporter activity"/>
    <property type="evidence" value="ECO:0007669"/>
    <property type="project" value="TreeGrafter"/>
</dbReference>
<reference evidence="12" key="1">
    <citation type="submission" date="2021-01" db="EMBL/GenBank/DDBJ databases">
        <authorList>
            <person name="Kaushik A."/>
        </authorList>
    </citation>
    <scope>NUCLEOTIDE SEQUENCE</scope>
    <source>
        <strain evidence="12">AG5</strain>
    </source>
</reference>
<dbReference type="InterPro" id="IPR005829">
    <property type="entry name" value="Sugar_transporter_CS"/>
</dbReference>
<dbReference type="GO" id="GO:0016020">
    <property type="term" value="C:membrane"/>
    <property type="evidence" value="ECO:0007669"/>
    <property type="project" value="UniProtKB-SubCell"/>
</dbReference>
<feature type="transmembrane region" description="Helical" evidence="10">
    <location>
        <begin position="348"/>
        <end position="372"/>
    </location>
</feature>
<comment type="subcellular location">
    <subcellularLocation>
        <location evidence="1">Membrane</location>
        <topology evidence="1">Multi-pass membrane protein</topology>
    </subcellularLocation>
</comment>
<feature type="transmembrane region" description="Helical" evidence="10">
    <location>
        <begin position="634"/>
        <end position="654"/>
    </location>
</feature>
<evidence type="ECO:0000256" key="3">
    <source>
        <dbReference type="ARBA" id="ARBA00022448"/>
    </source>
</evidence>
<dbReference type="Pfam" id="PF13460">
    <property type="entry name" value="NAD_binding_10"/>
    <property type="match status" value="1"/>
</dbReference>
<dbReference type="NCBIfam" id="TIGR00879">
    <property type="entry name" value="SP"/>
    <property type="match status" value="1"/>
</dbReference>
<feature type="transmembrane region" description="Helical" evidence="10">
    <location>
        <begin position="666"/>
        <end position="687"/>
    </location>
</feature>
<dbReference type="PANTHER" id="PTHR48022:SF34">
    <property type="entry name" value="MAJOR FACILITATOR SUPERFAMILY (MFS) PROFILE DOMAIN-CONTAINING PROTEIN-RELATED"/>
    <property type="match status" value="1"/>
</dbReference>
<dbReference type="InterPro" id="IPR005828">
    <property type="entry name" value="MFS_sugar_transport-like"/>
</dbReference>
<evidence type="ECO:0000256" key="9">
    <source>
        <dbReference type="ARBA" id="ARBA00049119"/>
    </source>
</evidence>
<keyword evidence="5" id="KW-0672">Quinate metabolism</keyword>
<protein>
    <recommendedName>
        <fullName evidence="8">Quinate transporter</fullName>
    </recommendedName>
</protein>
<evidence type="ECO:0000256" key="5">
    <source>
        <dbReference type="ARBA" id="ARBA00022911"/>
    </source>
</evidence>
<dbReference type="InterPro" id="IPR050360">
    <property type="entry name" value="MFS_Sugar_Transporters"/>
</dbReference>
<feature type="transmembrane region" description="Helical" evidence="10">
    <location>
        <begin position="246"/>
        <end position="271"/>
    </location>
</feature>
<dbReference type="InterPro" id="IPR036259">
    <property type="entry name" value="MFS_trans_sf"/>
</dbReference>
<dbReference type="EMBL" id="CAJNJQ010000253">
    <property type="protein sequence ID" value="CAE7065912.1"/>
    <property type="molecule type" value="Genomic_DNA"/>
</dbReference>
<organism evidence="12 13">
    <name type="scientific">Rhizoctonia solani</name>
    <dbReference type="NCBI Taxonomy" id="456999"/>
    <lineage>
        <taxon>Eukaryota</taxon>
        <taxon>Fungi</taxon>
        <taxon>Dikarya</taxon>
        <taxon>Basidiomycota</taxon>
        <taxon>Agaricomycotina</taxon>
        <taxon>Agaricomycetes</taxon>
        <taxon>Cantharellales</taxon>
        <taxon>Ceratobasidiaceae</taxon>
        <taxon>Rhizoctonia</taxon>
    </lineage>
</organism>
<accession>A0A8H3DR07</accession>
<evidence type="ECO:0000256" key="1">
    <source>
        <dbReference type="ARBA" id="ARBA00004141"/>
    </source>
</evidence>
<feature type="transmembrane region" description="Helical" evidence="10">
    <location>
        <begin position="570"/>
        <end position="587"/>
    </location>
</feature>
<feature type="transmembrane region" description="Helical" evidence="10">
    <location>
        <begin position="416"/>
        <end position="437"/>
    </location>
</feature>
<evidence type="ECO:0000259" key="11">
    <source>
        <dbReference type="PROSITE" id="PS50850"/>
    </source>
</evidence>
<comment type="similarity">
    <text evidence="2">Belongs to the major facilitator superfamily. Sugar transporter (TC 2.A.1.1) family.</text>
</comment>
<dbReference type="Gene3D" id="1.20.1250.20">
    <property type="entry name" value="MFS general substrate transporter like domains"/>
    <property type="match status" value="2"/>
</dbReference>